<evidence type="ECO:0000313" key="2">
    <source>
        <dbReference type="EMBL" id="KAF2241591.1"/>
    </source>
</evidence>
<accession>A0A6A6HUA3</accession>
<evidence type="ECO:0008006" key="4">
    <source>
        <dbReference type="Google" id="ProtNLM"/>
    </source>
</evidence>
<dbReference type="OrthoDB" id="3945102at2759"/>
<dbReference type="RefSeq" id="XP_033676595.1">
    <property type="nucleotide sequence ID" value="XM_033824385.1"/>
</dbReference>
<reference evidence="2" key="1">
    <citation type="journal article" date="2020" name="Stud. Mycol.">
        <title>101 Dothideomycetes genomes: a test case for predicting lifestyles and emergence of pathogens.</title>
        <authorList>
            <person name="Haridas S."/>
            <person name="Albert R."/>
            <person name="Binder M."/>
            <person name="Bloem J."/>
            <person name="Labutti K."/>
            <person name="Salamov A."/>
            <person name="Andreopoulos B."/>
            <person name="Baker S."/>
            <person name="Barry K."/>
            <person name="Bills G."/>
            <person name="Bluhm B."/>
            <person name="Cannon C."/>
            <person name="Castanera R."/>
            <person name="Culley D."/>
            <person name="Daum C."/>
            <person name="Ezra D."/>
            <person name="Gonzalez J."/>
            <person name="Henrissat B."/>
            <person name="Kuo A."/>
            <person name="Liang C."/>
            <person name="Lipzen A."/>
            <person name="Lutzoni F."/>
            <person name="Magnuson J."/>
            <person name="Mondo S."/>
            <person name="Nolan M."/>
            <person name="Ohm R."/>
            <person name="Pangilinan J."/>
            <person name="Park H.-J."/>
            <person name="Ramirez L."/>
            <person name="Alfaro M."/>
            <person name="Sun H."/>
            <person name="Tritt A."/>
            <person name="Yoshinaga Y."/>
            <person name="Zwiers L.-H."/>
            <person name="Turgeon B."/>
            <person name="Goodwin S."/>
            <person name="Spatafora J."/>
            <person name="Crous P."/>
            <person name="Grigoriev I."/>
        </authorList>
    </citation>
    <scope>NUCLEOTIDE SEQUENCE</scope>
    <source>
        <strain evidence="2">CBS 122368</strain>
    </source>
</reference>
<feature type="compositionally biased region" description="Acidic residues" evidence="1">
    <location>
        <begin position="204"/>
        <end position="217"/>
    </location>
</feature>
<proteinExistence type="predicted"/>
<dbReference type="GeneID" id="54577715"/>
<name>A0A6A6HUA3_9PLEO</name>
<sequence>MDDLDFLTQVAGGDATATLMVLLPDSTVTQIRNVSPFRILEKCALLYHAFEFGAHSVRQASIEATSRRAVVSLLRFLYTGNYLAAEQQCSLLTHAEAFKVGEDYDVPELQVSAYVNFTRETEFSCSLSTPPPDLCDTVRFLYKYFADQQWRQQQSLLDTLLNYCLATFKYQGLGEREDFRQVVFDTPAFHRDLCRTSMNRDFQDEGSEAESSGDEDGFTLVHRPKVSVDTTESVGSPASTASSSPESVSAVTATVKCESQHDSPTKASAEEDWAFV</sequence>
<protein>
    <recommendedName>
        <fullName evidence="4">BTB domain-containing protein</fullName>
    </recommendedName>
</protein>
<gene>
    <name evidence="2" type="ORF">BU26DRAFT_440314</name>
</gene>
<evidence type="ECO:0000256" key="1">
    <source>
        <dbReference type="SAM" id="MobiDB-lite"/>
    </source>
</evidence>
<feature type="region of interest" description="Disordered" evidence="1">
    <location>
        <begin position="202"/>
        <end position="276"/>
    </location>
</feature>
<organism evidence="2 3">
    <name type="scientific">Trematosphaeria pertusa</name>
    <dbReference type="NCBI Taxonomy" id="390896"/>
    <lineage>
        <taxon>Eukaryota</taxon>
        <taxon>Fungi</taxon>
        <taxon>Dikarya</taxon>
        <taxon>Ascomycota</taxon>
        <taxon>Pezizomycotina</taxon>
        <taxon>Dothideomycetes</taxon>
        <taxon>Pleosporomycetidae</taxon>
        <taxon>Pleosporales</taxon>
        <taxon>Massarineae</taxon>
        <taxon>Trematosphaeriaceae</taxon>
        <taxon>Trematosphaeria</taxon>
    </lineage>
</organism>
<dbReference type="EMBL" id="ML987211">
    <property type="protein sequence ID" value="KAF2241591.1"/>
    <property type="molecule type" value="Genomic_DNA"/>
</dbReference>
<dbReference type="Proteomes" id="UP000800094">
    <property type="component" value="Unassembled WGS sequence"/>
</dbReference>
<dbReference type="AlphaFoldDB" id="A0A6A6HUA3"/>
<evidence type="ECO:0000313" key="3">
    <source>
        <dbReference type="Proteomes" id="UP000800094"/>
    </source>
</evidence>
<keyword evidence="3" id="KW-1185">Reference proteome</keyword>
<feature type="compositionally biased region" description="Low complexity" evidence="1">
    <location>
        <begin position="232"/>
        <end position="255"/>
    </location>
</feature>